<proteinExistence type="predicted"/>
<evidence type="ECO:0000313" key="2">
    <source>
        <dbReference type="Proteomes" id="UP000663881"/>
    </source>
</evidence>
<name>A0A819VRM2_9BILA</name>
<comment type="caution">
    <text evidence="1">The sequence shown here is derived from an EMBL/GenBank/DDBJ whole genome shotgun (WGS) entry which is preliminary data.</text>
</comment>
<dbReference type="EMBL" id="CAJOAY010005606">
    <property type="protein sequence ID" value="CAF4113382.1"/>
    <property type="molecule type" value="Genomic_DNA"/>
</dbReference>
<protein>
    <submittedName>
        <fullName evidence="1">Uncharacterized protein</fullName>
    </submittedName>
</protein>
<feature type="non-terminal residue" evidence="1">
    <location>
        <position position="1"/>
    </location>
</feature>
<sequence length="28" mass="3016">NEKLKVVAILSGSGIDNETIIKCLNETL</sequence>
<dbReference type="Proteomes" id="UP000663881">
    <property type="component" value="Unassembled WGS sequence"/>
</dbReference>
<organism evidence="1 2">
    <name type="scientific">Adineta steineri</name>
    <dbReference type="NCBI Taxonomy" id="433720"/>
    <lineage>
        <taxon>Eukaryota</taxon>
        <taxon>Metazoa</taxon>
        <taxon>Spiralia</taxon>
        <taxon>Gnathifera</taxon>
        <taxon>Rotifera</taxon>
        <taxon>Eurotatoria</taxon>
        <taxon>Bdelloidea</taxon>
        <taxon>Adinetida</taxon>
        <taxon>Adinetidae</taxon>
        <taxon>Adineta</taxon>
    </lineage>
</organism>
<evidence type="ECO:0000313" key="1">
    <source>
        <dbReference type="EMBL" id="CAF4113382.1"/>
    </source>
</evidence>
<reference evidence="1" key="1">
    <citation type="submission" date="2021-02" db="EMBL/GenBank/DDBJ databases">
        <authorList>
            <person name="Nowell W R."/>
        </authorList>
    </citation>
    <scope>NUCLEOTIDE SEQUENCE</scope>
</reference>
<gene>
    <name evidence="1" type="ORF">OKA104_LOCUS36335</name>
</gene>
<accession>A0A819VRM2</accession>
<dbReference type="AlphaFoldDB" id="A0A819VRM2"/>